<keyword evidence="2" id="KW-1185">Reference proteome</keyword>
<dbReference type="eggNOG" id="ENOG502ZB9G">
    <property type="taxonomic scope" value="Bacteria"/>
</dbReference>
<organism evidence="1 2">
    <name type="scientific">Streptobacillus moniliformis (strain ATCC 14647 / DSM 12112 / NCTC 10651 / 9901)</name>
    <dbReference type="NCBI Taxonomy" id="519441"/>
    <lineage>
        <taxon>Bacteria</taxon>
        <taxon>Fusobacteriati</taxon>
        <taxon>Fusobacteriota</taxon>
        <taxon>Fusobacteriia</taxon>
        <taxon>Fusobacteriales</taxon>
        <taxon>Leptotrichiaceae</taxon>
        <taxon>Streptobacillus</taxon>
    </lineage>
</organism>
<evidence type="ECO:0000313" key="1">
    <source>
        <dbReference type="EMBL" id="ACZ01083.1"/>
    </source>
</evidence>
<dbReference type="RefSeq" id="WP_012858635.1">
    <property type="nucleotide sequence ID" value="NC_013515.1"/>
</dbReference>
<reference evidence="1 2" key="1">
    <citation type="journal article" date="2009" name="Stand. Genomic Sci.">
        <title>Complete genome sequence of Streptobacillus moniliformis type strain (9901T).</title>
        <authorList>
            <person name="Nolan M."/>
            <person name="Gronow S."/>
            <person name="Lapidus A."/>
            <person name="Ivanova N."/>
            <person name="Copeland A."/>
            <person name="Lucas S."/>
            <person name="Del Rio T.G."/>
            <person name="Chen F."/>
            <person name="Tice H."/>
            <person name="Pitluck S."/>
            <person name="Cheng J.F."/>
            <person name="Sims D."/>
            <person name="Meincke L."/>
            <person name="Bruce D."/>
            <person name="Goodwin L."/>
            <person name="Brettin T."/>
            <person name="Han C."/>
            <person name="Detter J.C."/>
            <person name="Ovchinikova G."/>
            <person name="Pati A."/>
            <person name="Mavromatis K."/>
            <person name="Mikhailova N."/>
            <person name="Chen A."/>
            <person name="Palaniappan K."/>
            <person name="Land M."/>
            <person name="Hauser L."/>
            <person name="Chang Y.J."/>
            <person name="Jeffries C.D."/>
            <person name="Rohde M."/>
            <person name="Sproer C."/>
            <person name="Goker M."/>
            <person name="Bristow J."/>
            <person name="Eisen J.A."/>
            <person name="Markowitz V."/>
            <person name="Hugenholtz P."/>
            <person name="Kyrpides N.C."/>
            <person name="Klenk H.P."/>
            <person name="Chain P."/>
        </authorList>
    </citation>
    <scope>NUCLEOTIDE SEQUENCE [LARGE SCALE GENOMIC DNA]</scope>
    <source>
        <strain evidence="2">ATCC 14647 / DSM 12112 / NCTC 10651 / 9901</strain>
    </source>
</reference>
<proteinExistence type="predicted"/>
<dbReference type="AlphaFoldDB" id="D1AXQ7"/>
<sequence>MLENEYIVPKFSSRTVLRSVDLFAINQNINSASFLKYIDYEEGVILGLHPTTNGEKIFIDKGIYKFDNEVIFLTEKISIDIPDDEGEFIVYIMAEDYEEEYTKNKKIYLKISKDKEIDSTEVVRFNLRKGATLKNYDYELKKFSKEYNSLNINEVRYSKTGINPKLLKIWSKKMMALKLDESMDLWISSLCNIETINIEVLKKYIFTRLKFYKEKMSNTEILIKLYEILNILIESNKEFDFDKKVKVE</sequence>
<dbReference type="KEGG" id="smf:Smon_0605"/>
<dbReference type="Proteomes" id="UP000002072">
    <property type="component" value="Chromosome"/>
</dbReference>
<protein>
    <submittedName>
        <fullName evidence="1">Uncharacterized protein</fullName>
    </submittedName>
</protein>
<dbReference type="EMBL" id="CP001779">
    <property type="protein sequence ID" value="ACZ01083.1"/>
    <property type="molecule type" value="Genomic_DNA"/>
</dbReference>
<dbReference type="STRING" id="519441.Smon_0605"/>
<gene>
    <name evidence="1" type="ordered locus">Smon_0605</name>
</gene>
<dbReference type="GeneID" id="29673550"/>
<accession>D1AXQ7</accession>
<name>D1AXQ7_STRM9</name>
<dbReference type="OrthoDB" id="95193at2"/>
<evidence type="ECO:0000313" key="2">
    <source>
        <dbReference type="Proteomes" id="UP000002072"/>
    </source>
</evidence>
<dbReference type="HOGENOM" id="CLU_1119668_0_0_0"/>